<dbReference type="OrthoDB" id="168391at2157"/>
<dbReference type="KEGG" id="sazo:D1868_08430"/>
<dbReference type="Gene3D" id="3.50.50.60">
    <property type="entry name" value="FAD/NAD(P)-binding domain"/>
    <property type="match status" value="1"/>
</dbReference>
<proteinExistence type="predicted"/>
<protein>
    <submittedName>
        <fullName evidence="1">FAD-binding oxidoreductase</fullName>
    </submittedName>
</protein>
<evidence type="ECO:0000313" key="1">
    <source>
        <dbReference type="EMBL" id="QGR20007.1"/>
    </source>
</evidence>
<dbReference type="EMBL" id="CP045483">
    <property type="protein sequence ID" value="QGR20007.1"/>
    <property type="molecule type" value="Genomic_DNA"/>
</dbReference>
<dbReference type="RefSeq" id="WP_156007373.1">
    <property type="nucleotide sequence ID" value="NZ_CP045483.1"/>
</dbReference>
<gene>
    <name evidence="1" type="ORF">D1868_08430</name>
</gene>
<name>A0A650CRA1_9CREN</name>
<accession>A0A650CRA1</accession>
<dbReference type="SUPFAM" id="SSF51971">
    <property type="entry name" value="Nucleotide-binding domain"/>
    <property type="match status" value="1"/>
</dbReference>
<sequence length="329" mass="37310">MKILIIGRGIAGSTLYYLFREKGHQVHVIESGFRKFYPTLIHSLLLRGKDIDLALDSLDFYRSHNVPLFSYPSYTIGEIPSEVFDDWLTRGFEVRELYVDWLNTSAIEGKKTDRLVGVKNLVDSVPYSHGNVYVDAKGRIFINKEKEVSGKYDIIILSSGAWNSVSTDFKLPLKSYYCWAWAVLTPKRELDRVFVYDYELGFYSRPVLGIGSFLSIVGDGDIIECSPFTPQVGDKRAVEKASKRLGPLVPFYKGDGYCEGTPDMRPVYGQLTEKIYYIGGLNGYGAEVGPGLAKILFRFIIEGEEDKNYSASRFNGIKEFKISKEPHEF</sequence>
<dbReference type="AlphaFoldDB" id="A0A650CRA1"/>
<dbReference type="Gene3D" id="3.30.9.10">
    <property type="entry name" value="D-Amino Acid Oxidase, subunit A, domain 2"/>
    <property type="match status" value="1"/>
</dbReference>
<dbReference type="InterPro" id="IPR036188">
    <property type="entry name" value="FAD/NAD-bd_sf"/>
</dbReference>
<dbReference type="GeneID" id="42799090"/>
<evidence type="ECO:0000313" key="2">
    <source>
        <dbReference type="Proteomes" id="UP000423396"/>
    </source>
</evidence>
<reference evidence="1 2" key="1">
    <citation type="submission" date="2019-10" db="EMBL/GenBank/DDBJ databases">
        <title>Genome Sequences from Six Type Strain Members of the Archaeal Family Sulfolobaceae: Acidianus ambivalens, Acidianus infernus, Metallosphaera prunae, Stygiolobus azoricus, Sulfolobus metallicus, and Sulfurisphaera ohwakuensis.</title>
        <authorList>
            <person name="Counts J.A."/>
            <person name="Kelly R.M."/>
        </authorList>
    </citation>
    <scope>NUCLEOTIDE SEQUENCE [LARGE SCALE GENOMIC DNA]</scope>
    <source>
        <strain evidence="1 2">FC6</strain>
    </source>
</reference>
<keyword evidence="2" id="KW-1185">Reference proteome</keyword>
<organism evidence="1 2">
    <name type="scientific">Stygiolobus azoricus</name>
    <dbReference type="NCBI Taxonomy" id="41675"/>
    <lineage>
        <taxon>Archaea</taxon>
        <taxon>Thermoproteota</taxon>
        <taxon>Thermoprotei</taxon>
        <taxon>Sulfolobales</taxon>
        <taxon>Sulfolobaceae</taxon>
        <taxon>Stygiolobus</taxon>
    </lineage>
</organism>
<dbReference type="Proteomes" id="UP000423396">
    <property type="component" value="Chromosome"/>
</dbReference>